<dbReference type="PROSITE" id="PS51898">
    <property type="entry name" value="TYR_RECOMBINASE"/>
    <property type="match status" value="1"/>
</dbReference>
<name>A0A1F6WPR7_9BACT</name>
<dbReference type="InterPro" id="IPR011010">
    <property type="entry name" value="DNA_brk_join_enz"/>
</dbReference>
<dbReference type="CDD" id="cd00397">
    <property type="entry name" value="DNA_BRE_C"/>
    <property type="match status" value="1"/>
</dbReference>
<dbReference type="InterPro" id="IPR013762">
    <property type="entry name" value="Integrase-like_cat_sf"/>
</dbReference>
<dbReference type="InterPro" id="IPR002104">
    <property type="entry name" value="Integrase_catalytic"/>
</dbReference>
<accession>A0A1F6WPR7</accession>
<proteinExistence type="predicted"/>
<dbReference type="AlphaFoldDB" id="A0A1F6WPR7"/>
<dbReference type="GO" id="GO:0006310">
    <property type="term" value="P:DNA recombination"/>
    <property type="evidence" value="ECO:0007669"/>
    <property type="project" value="UniProtKB-KW"/>
</dbReference>
<protein>
    <recommendedName>
        <fullName evidence="2">Tyr recombinase domain-containing protein</fullName>
    </recommendedName>
</protein>
<reference evidence="3 4" key="1">
    <citation type="journal article" date="2016" name="Nat. Commun.">
        <title>Thousands of microbial genomes shed light on interconnected biogeochemical processes in an aquifer system.</title>
        <authorList>
            <person name="Anantharaman K."/>
            <person name="Brown C.T."/>
            <person name="Hug L.A."/>
            <person name="Sharon I."/>
            <person name="Castelle C.J."/>
            <person name="Probst A.J."/>
            <person name="Thomas B.C."/>
            <person name="Singh A."/>
            <person name="Wilkins M.J."/>
            <person name="Karaoz U."/>
            <person name="Brodie E.L."/>
            <person name="Williams K.H."/>
            <person name="Hubbard S.S."/>
            <person name="Banfield J.F."/>
        </authorList>
    </citation>
    <scope>NUCLEOTIDE SEQUENCE [LARGE SCALE GENOMIC DNA]</scope>
</reference>
<comment type="caution">
    <text evidence="3">The sequence shown here is derived from an EMBL/GenBank/DDBJ whole genome shotgun (WGS) entry which is preliminary data.</text>
</comment>
<evidence type="ECO:0000259" key="2">
    <source>
        <dbReference type="PROSITE" id="PS51898"/>
    </source>
</evidence>
<dbReference type="Gene3D" id="1.10.443.10">
    <property type="entry name" value="Intergrase catalytic core"/>
    <property type="match status" value="1"/>
</dbReference>
<sequence>MAEDDIYSSKKRYEGFKKHLADLIKKPSNSNSRSIYYCKNQANLRYFEALMDKFEVQDQSYVRRLRLLNQLKIVVYCSEKDLVSVKREDIDKIIKFVNKTLNDRGKKDFVIDIKYLWKQLFPEKDEKERIDERIVPYEVRHLSSKIDKSREKLRNDKFTWEEYERLVNFFSDDPKMQAYITLSLESLSRPQELCYTKIKDCELYDNYAKIWISSHGKEGTKFLSCIDSFPYLVKWLNIHPFKTDTNSYLFVKYDKHNPKSQLTNKSVNERLRNAVKKLMINKQITCYSLKRMGVTFRILNGDAPQVIQKIAGWKTMRSLHFYDQSKQEEVFNQELVRKGKIPNNTLQVQEFRMTEKECLFCNHKNKFTDTICNNCKRPLDREKLREIDMKKDQEIGQLKQAFALLVDNLSSNRPEIKEDIAKTIKDLLKE</sequence>
<keyword evidence="1" id="KW-0233">DNA recombination</keyword>
<dbReference type="GO" id="GO:0015074">
    <property type="term" value="P:DNA integration"/>
    <property type="evidence" value="ECO:0007669"/>
    <property type="project" value="InterPro"/>
</dbReference>
<evidence type="ECO:0000313" key="3">
    <source>
        <dbReference type="EMBL" id="OGI83873.1"/>
    </source>
</evidence>
<evidence type="ECO:0000313" key="4">
    <source>
        <dbReference type="Proteomes" id="UP000178184"/>
    </source>
</evidence>
<evidence type="ECO:0000256" key="1">
    <source>
        <dbReference type="ARBA" id="ARBA00023172"/>
    </source>
</evidence>
<organism evidence="3 4">
    <name type="scientific">Candidatus Nomurabacteria bacterium RIFCSPLOWO2_01_FULL_33_17</name>
    <dbReference type="NCBI Taxonomy" id="1801764"/>
    <lineage>
        <taxon>Bacteria</taxon>
        <taxon>Candidatus Nomuraibacteriota</taxon>
    </lineage>
</organism>
<dbReference type="Proteomes" id="UP000178184">
    <property type="component" value="Unassembled WGS sequence"/>
</dbReference>
<gene>
    <name evidence="3" type="ORF">A2903_01515</name>
</gene>
<feature type="domain" description="Tyr recombinase" evidence="2">
    <location>
        <begin position="153"/>
        <end position="335"/>
    </location>
</feature>
<dbReference type="Pfam" id="PF00589">
    <property type="entry name" value="Phage_integrase"/>
    <property type="match status" value="1"/>
</dbReference>
<dbReference type="GO" id="GO:0003677">
    <property type="term" value="F:DNA binding"/>
    <property type="evidence" value="ECO:0007669"/>
    <property type="project" value="InterPro"/>
</dbReference>
<dbReference type="SUPFAM" id="SSF56349">
    <property type="entry name" value="DNA breaking-rejoining enzymes"/>
    <property type="match status" value="1"/>
</dbReference>
<dbReference type="EMBL" id="MFUO01000018">
    <property type="protein sequence ID" value="OGI83873.1"/>
    <property type="molecule type" value="Genomic_DNA"/>
</dbReference>